<reference evidence="3 4" key="1">
    <citation type="journal article" date="2019" name="Int. J. Syst. Evol. Microbiol.">
        <title>The Global Catalogue of Microorganisms (GCM) 10K type strain sequencing project: providing services to taxonomists for standard genome sequencing and annotation.</title>
        <authorList>
            <consortium name="The Broad Institute Genomics Platform"/>
            <consortium name="The Broad Institute Genome Sequencing Center for Infectious Disease"/>
            <person name="Wu L."/>
            <person name="Ma J."/>
        </authorList>
    </citation>
    <scope>NUCLEOTIDE SEQUENCE [LARGE SCALE GENOMIC DNA]</scope>
    <source>
        <strain evidence="3 4">JCM 14331</strain>
    </source>
</reference>
<dbReference type="EMBL" id="BAAAEO010000001">
    <property type="protein sequence ID" value="GAA0543612.1"/>
    <property type="molecule type" value="Genomic_DNA"/>
</dbReference>
<feature type="domain" description="PNPLA" evidence="2">
    <location>
        <begin position="60"/>
        <end position="244"/>
    </location>
</feature>
<keyword evidence="1" id="KW-0443">Lipid metabolism</keyword>
<organism evidence="3 4">
    <name type="scientific">Rheinheimera aquimaris</name>
    <dbReference type="NCBI Taxonomy" id="412437"/>
    <lineage>
        <taxon>Bacteria</taxon>
        <taxon>Pseudomonadati</taxon>
        <taxon>Pseudomonadota</taxon>
        <taxon>Gammaproteobacteria</taxon>
        <taxon>Chromatiales</taxon>
        <taxon>Chromatiaceae</taxon>
        <taxon>Rheinheimera</taxon>
    </lineage>
</organism>
<dbReference type="InterPro" id="IPR002641">
    <property type="entry name" value="PNPLA_dom"/>
</dbReference>
<keyword evidence="4" id="KW-1185">Reference proteome</keyword>
<dbReference type="SUPFAM" id="SSF52151">
    <property type="entry name" value="FabD/lysophospholipase-like"/>
    <property type="match status" value="1"/>
</dbReference>
<dbReference type="Pfam" id="PF01734">
    <property type="entry name" value="Patatin"/>
    <property type="match status" value="1"/>
</dbReference>
<dbReference type="RefSeq" id="WP_226765329.1">
    <property type="nucleotide sequence ID" value="NZ_BAAAEO010000001.1"/>
</dbReference>
<dbReference type="Gene3D" id="3.40.1090.10">
    <property type="entry name" value="Cytosolic phospholipase A2 catalytic domain"/>
    <property type="match status" value="1"/>
</dbReference>
<evidence type="ECO:0000256" key="1">
    <source>
        <dbReference type="ARBA" id="ARBA00023098"/>
    </source>
</evidence>
<protein>
    <recommendedName>
        <fullName evidence="2">PNPLA domain-containing protein</fullName>
    </recommendedName>
</protein>
<dbReference type="Proteomes" id="UP001501169">
    <property type="component" value="Unassembled WGS sequence"/>
</dbReference>
<evidence type="ECO:0000313" key="4">
    <source>
        <dbReference type="Proteomes" id="UP001501169"/>
    </source>
</evidence>
<sequence length="347" mass="38503">MSQHALRVLAGPTALAQIKQHGFNQADFNVMVGASGGPKWFCLYGLDQYLFGSFFRQRSTPLHILGSSAGAWRFACFAQAAPVAASKRFCQAYSHITYPKYADTALISEISARIIDDVFPSETEVQQVLDNPNIKLSLVVAKAQRISSARHRLLQAGALTLAAGANLVSRRHLRHFFERVLFHVAGEMSPFHNAGTLPTRHVELTTANLKQAVLASGSIPMVLNPVENIAGAGPGLYYDGGVTDYHFDLPFSNEGLVLYPHFYPYLTPGWFDKALKWRKANPAHLHNVVLLCPSPSWVQSLPYGKIPDRNDFKLPDSTRINYWQTVIQRSEELADAMHQGKFTLEAL</sequence>
<evidence type="ECO:0000259" key="2">
    <source>
        <dbReference type="Pfam" id="PF01734"/>
    </source>
</evidence>
<proteinExistence type="predicted"/>
<name>A0ABN1DH95_9GAMM</name>
<dbReference type="InterPro" id="IPR016035">
    <property type="entry name" value="Acyl_Trfase/lysoPLipase"/>
</dbReference>
<accession>A0ABN1DH95</accession>
<comment type="caution">
    <text evidence="3">The sequence shown here is derived from an EMBL/GenBank/DDBJ whole genome shotgun (WGS) entry which is preliminary data.</text>
</comment>
<gene>
    <name evidence="3" type="ORF">GCM10009098_09070</name>
</gene>
<evidence type="ECO:0000313" key="3">
    <source>
        <dbReference type="EMBL" id="GAA0543612.1"/>
    </source>
</evidence>